<dbReference type="InterPro" id="IPR001584">
    <property type="entry name" value="Integrase_cat-core"/>
</dbReference>
<dbReference type="GO" id="GO:0015074">
    <property type="term" value="P:DNA integration"/>
    <property type="evidence" value="ECO:0007669"/>
    <property type="project" value="InterPro"/>
</dbReference>
<dbReference type="SUPFAM" id="SSF53098">
    <property type="entry name" value="Ribonuclease H-like"/>
    <property type="match status" value="1"/>
</dbReference>
<keyword evidence="2" id="KW-0812">Transmembrane</keyword>
<dbReference type="InterPro" id="IPR040676">
    <property type="entry name" value="DUF5641"/>
</dbReference>
<dbReference type="Gene3D" id="3.30.420.10">
    <property type="entry name" value="Ribonuclease H-like superfamily/Ribonuclease H"/>
    <property type="match status" value="1"/>
</dbReference>
<dbReference type="EMBL" id="CAJEWN010003482">
    <property type="protein sequence ID" value="CAD2207779.1"/>
    <property type="molecule type" value="Genomic_DNA"/>
</dbReference>
<organism evidence="4 5">
    <name type="scientific">Meloidogyne enterolobii</name>
    <name type="common">Root-knot nematode worm</name>
    <name type="synonym">Meloidogyne mayaguensis</name>
    <dbReference type="NCBI Taxonomy" id="390850"/>
    <lineage>
        <taxon>Eukaryota</taxon>
        <taxon>Metazoa</taxon>
        <taxon>Ecdysozoa</taxon>
        <taxon>Nematoda</taxon>
        <taxon>Chromadorea</taxon>
        <taxon>Rhabditida</taxon>
        <taxon>Tylenchina</taxon>
        <taxon>Tylenchomorpha</taxon>
        <taxon>Tylenchoidea</taxon>
        <taxon>Meloidogynidae</taxon>
        <taxon>Meloidogyninae</taxon>
        <taxon>Meloidogyne</taxon>
    </lineage>
</organism>
<dbReference type="InterPro" id="IPR041588">
    <property type="entry name" value="Integrase_H2C2"/>
</dbReference>
<dbReference type="Pfam" id="PF07245">
    <property type="entry name" value="Phlebovirus_G2"/>
    <property type="match status" value="1"/>
</dbReference>
<dbReference type="InterPro" id="IPR036397">
    <property type="entry name" value="RNaseH_sf"/>
</dbReference>
<dbReference type="Pfam" id="PF17921">
    <property type="entry name" value="Integrase_H2C2"/>
    <property type="match status" value="1"/>
</dbReference>
<evidence type="ECO:0000313" key="5">
    <source>
        <dbReference type="Proteomes" id="UP000580250"/>
    </source>
</evidence>
<reference evidence="4 5" key="1">
    <citation type="submission" date="2020-08" db="EMBL/GenBank/DDBJ databases">
        <authorList>
            <person name="Koutsovoulos G."/>
            <person name="Danchin GJ E."/>
        </authorList>
    </citation>
    <scope>NUCLEOTIDE SEQUENCE [LARGE SCALE GENOMIC DNA]</scope>
</reference>
<keyword evidence="2" id="KW-1133">Transmembrane helix</keyword>
<accession>A0A6V7Y7U9</accession>
<dbReference type="PROSITE" id="PS50994">
    <property type="entry name" value="INTEGRASE"/>
    <property type="match status" value="1"/>
</dbReference>
<dbReference type="Gene3D" id="2.60.98.50">
    <property type="match status" value="1"/>
</dbReference>
<feature type="compositionally biased region" description="Basic and acidic residues" evidence="1">
    <location>
        <begin position="443"/>
        <end position="473"/>
    </location>
</feature>
<evidence type="ECO:0000256" key="1">
    <source>
        <dbReference type="SAM" id="MobiDB-lite"/>
    </source>
</evidence>
<proteinExistence type="predicted"/>
<dbReference type="PANTHER" id="PTHR47331:SF1">
    <property type="entry name" value="GAG-LIKE PROTEIN"/>
    <property type="match status" value="1"/>
</dbReference>
<dbReference type="Proteomes" id="UP000580250">
    <property type="component" value="Unassembled WGS sequence"/>
</dbReference>
<dbReference type="InterPro" id="IPR012337">
    <property type="entry name" value="RNaseH-like_sf"/>
</dbReference>
<evidence type="ECO:0000256" key="2">
    <source>
        <dbReference type="SAM" id="Phobius"/>
    </source>
</evidence>
<dbReference type="Gene3D" id="2.60.40.3770">
    <property type="match status" value="1"/>
</dbReference>
<dbReference type="Pfam" id="PF18701">
    <property type="entry name" value="DUF5641"/>
    <property type="match status" value="1"/>
</dbReference>
<evidence type="ECO:0000313" key="4">
    <source>
        <dbReference type="EMBL" id="CAD2207779.1"/>
    </source>
</evidence>
<dbReference type="PANTHER" id="PTHR47331">
    <property type="entry name" value="PHD-TYPE DOMAIN-CONTAINING PROTEIN"/>
    <property type="match status" value="1"/>
</dbReference>
<feature type="domain" description="Integrase catalytic" evidence="3">
    <location>
        <begin position="126"/>
        <end position="305"/>
    </location>
</feature>
<dbReference type="InterPro" id="IPR043603">
    <property type="entry name" value="Phlebo_G2_C"/>
</dbReference>
<name>A0A6V7Y7U9_MELEN</name>
<evidence type="ECO:0000259" key="3">
    <source>
        <dbReference type="PROSITE" id="PS50994"/>
    </source>
</evidence>
<protein>
    <recommendedName>
        <fullName evidence="3">Integrase catalytic domain-containing protein</fullName>
    </recommendedName>
</protein>
<dbReference type="OrthoDB" id="5870116at2759"/>
<dbReference type="GO" id="GO:0003676">
    <property type="term" value="F:nucleic acid binding"/>
    <property type="evidence" value="ECO:0007669"/>
    <property type="project" value="InterPro"/>
</dbReference>
<dbReference type="InterPro" id="IPR009878">
    <property type="entry name" value="Phlebovirus_G2_fusion"/>
</dbReference>
<sequence>MAEYLVIMQSQFKHPPGEKEINELVMKKEKYGIWTCAGRLENTSMKNPIFISYNSFLANLLCNEAHLKTFHSGVRQSLTELRINFWIPSARKKMRNIIDKCFECRKLKLEPFKIPEMPSLPKERVTRSKPFENCGVDYAGPFEVKNNEGKISKCWIEIFTCMSTRFTHLEIVRDLTAKSCIMAFRRFLAEYGLPRKIISDNGTQYQLTSKVVNEITKKLELKNISWVFIPSLSPWFGGFYEAIVKIMKRCLKSAIGKKLLYFEELRTILPEIKLIMNTRPLTYIYENFEDTLDILRPIDLIMPQRNENKFDFGTIDEEDFKLKETQKDELINDWKRANEMLNNFWAKWQTEYLSQLRERIDKHSQKRAKRNYFPNINEIVLIQDKNVPKNYWQMAKIVELIKSKDGLIRSAKIKSKGKTLTRAIALLYPLELYADHTIEEENKNLKETSKNENKGNKDKNEKNKEGGETEKHKMQLRKRVNKINYKETESESEDEVNIMYYTDSEIESSSDEEDREVAVILRQPIPVNRGLFAFRPINREINSRLIEDPIDAKIKREPIINNRFREKIPLMSACFCDCQEGNEGCICINRTYPCSCYPIPNDPFNEIEWKKFEIRNNSLKYNPFRESIKEFNNQTNKKSLIKKCSKDILKIILNKLTSKTIILILLLIYLSKITVVANPCTKNEKLKFVEMHECVHDGLVIKRDNQGLLCWEYIDCKEKHLRIQKEMYNNYCGEKCSCPSWTNQCSFYYGPSVKNSTLKNKSVYEILNSQEVKAKLCKIESGDNCAKLRTIKEFNQIELYDGNKILVNDLNIIIEDLMENEYVCVGQGPVTGSAKFCENHHCNERGTQLCYYVRSEIAFLETSKEKIPIKAWGRVKIKTNEFLDKKENLICKKCELKCTKDGIEIKNEGKLNGIEICVNKKCVYKSFPDETEKMIFSKNILVNDYNVMTSFFRNGEKLKEIEIVCERQNVCVLIECTLCWEYLKNPHCYPEIAMITFGITLYLLTSTILMIFKIIKFVLKFLKILFIFKIKCIKWIGKVIIKDRSNKNRKDKNKTKEFNPKNLENSQLLPMKIMITIIIFYLIKDVKSLTSINAREESCTVNKLGERNCLFEEIIEINLNPHNQIVKILLNDHTGKLAGTIEIEVHYVEMICTKAIKFFSRTYQIKTMSVKRCYSEGSCVDNKCSELKTNEKIDELKDINKFPGITQCVESDGGWFQGCFYTVPACTYYRYYAIPSEKEILDIFTCDKWEPIIKINNKLIDSHGNITNSMFNLIPGRKVTNNKIEITLKDITMGLIPMLASTFVSNSKKIAKIDTETENNLRMFKCKSRTEAKTFLNCKIDPNICHCRPADNKVNCDCKELNNQSMIFKPENSLPFSHNGIMIKNKFGNIIAATEISSATLQFKLQGMKLKTEIELNKCLITNVSLYGCYECDEGAKVYLTCNTDFGKSLANIVCPSINMFTTCGPKGIDKVISINLNKAHIEEECEVFCGLHPTTFKLKGTLAATENKYIDFWNKVENKEKRIETKAFIHWLQQFDYTNLFFYLINPRYLFIFLCTLLILLILFYCCMPLLFRLMLKRGMQIFCARSVGDDGNHMKII</sequence>
<gene>
    <name evidence="4" type="ORF">MENT_LOCUS61747</name>
</gene>
<feature type="transmembrane region" description="Helical" evidence="2">
    <location>
        <begin position="1550"/>
        <end position="1573"/>
    </location>
</feature>
<dbReference type="Pfam" id="PF19019">
    <property type="entry name" value="Phlebo_G2_C"/>
    <property type="match status" value="1"/>
</dbReference>
<feature type="region of interest" description="Disordered" evidence="1">
    <location>
        <begin position="443"/>
        <end position="475"/>
    </location>
</feature>
<comment type="caution">
    <text evidence="4">The sequence shown here is derived from an EMBL/GenBank/DDBJ whole genome shotgun (WGS) entry which is preliminary data.</text>
</comment>
<keyword evidence="2" id="KW-0472">Membrane</keyword>